<dbReference type="EMBL" id="NCKW01009615">
    <property type="protein sequence ID" value="POM66446.1"/>
    <property type="molecule type" value="Genomic_DNA"/>
</dbReference>
<gene>
    <name evidence="1" type="ORF">PHPALM_17696</name>
</gene>
<dbReference type="OrthoDB" id="128648at2759"/>
<proteinExistence type="predicted"/>
<sequence length="429" mass="47591">MVLVLVDTPLGKAGIENPIEALKRIIEDGEERAIGVGTISELATKLKGSASKLAQKFVNIKQYEKQIASKLIVGPVEGILTSSNLKQLTDEVQQLNSKNIVKKVSVIGTLTARYGDEALTKALVAAEEKAKDPAMLLTIHKDGYRIFKNGKLDILDDYVKLVNGKNSDQTPLLRALLTGFRGDDKLGAALLTAKMSPDTMKRAEQLENSLVNKWTSEGQSPVNVFQWLKLYRDDAFTTDNLNKFWKYVDNFNNKNPINKKSTIDIYSNSFGDTAVANRLVSAMKNPATRDVVEKVQSQQLEIWRNAKKSVDDVFSILKLSRTEDAVTTSWKLNMLDEFIKLEGGEHNLIKALTLEFGGRKNLATILERASTTAETTTLQKKQFAALAVNGINPDNFMATILRTDRSLAKDEQNVIADKFKAFYLTLTSG</sequence>
<reference evidence="1 2" key="1">
    <citation type="journal article" date="2017" name="Genome Biol. Evol.">
        <title>Phytophthora megakarya and P. palmivora, closely related causal agents of cacao black pod rot, underwent increases in genome sizes and gene numbers by different mechanisms.</title>
        <authorList>
            <person name="Ali S.S."/>
            <person name="Shao J."/>
            <person name="Lary D.J."/>
            <person name="Kronmiller B."/>
            <person name="Shen D."/>
            <person name="Strem M.D."/>
            <person name="Amoako-Attah I."/>
            <person name="Akrofi A.Y."/>
            <person name="Begoude B.A."/>
            <person name="Ten Hoopen G.M."/>
            <person name="Coulibaly K."/>
            <person name="Kebe B.I."/>
            <person name="Melnick R.L."/>
            <person name="Guiltinan M.J."/>
            <person name="Tyler B.M."/>
            <person name="Meinhardt L.W."/>
            <person name="Bailey B.A."/>
        </authorList>
    </citation>
    <scope>NUCLEOTIDE SEQUENCE [LARGE SCALE GENOMIC DNA]</scope>
    <source>
        <strain evidence="2">sbr112.9</strain>
    </source>
</reference>
<keyword evidence="2" id="KW-1185">Reference proteome</keyword>
<comment type="caution">
    <text evidence="1">The sequence shown here is derived from an EMBL/GenBank/DDBJ whole genome shotgun (WGS) entry which is preliminary data.</text>
</comment>
<dbReference type="AlphaFoldDB" id="A0A2P4XLK7"/>
<name>A0A2P4XLK7_9STRA</name>
<organism evidence="1 2">
    <name type="scientific">Phytophthora palmivora</name>
    <dbReference type="NCBI Taxonomy" id="4796"/>
    <lineage>
        <taxon>Eukaryota</taxon>
        <taxon>Sar</taxon>
        <taxon>Stramenopiles</taxon>
        <taxon>Oomycota</taxon>
        <taxon>Peronosporomycetes</taxon>
        <taxon>Peronosporales</taxon>
        <taxon>Peronosporaceae</taxon>
        <taxon>Phytophthora</taxon>
    </lineage>
</organism>
<accession>A0A2P4XLK7</accession>
<dbReference type="Proteomes" id="UP000237271">
    <property type="component" value="Unassembled WGS sequence"/>
</dbReference>
<evidence type="ECO:0000313" key="2">
    <source>
        <dbReference type="Proteomes" id="UP000237271"/>
    </source>
</evidence>
<evidence type="ECO:0000313" key="1">
    <source>
        <dbReference type="EMBL" id="POM66446.1"/>
    </source>
</evidence>
<protein>
    <submittedName>
        <fullName evidence="1">Secreted RxLR effector peptide protein</fullName>
    </submittedName>
</protein>